<gene>
    <name evidence="4" type="ORF">RIL96_03195</name>
</gene>
<evidence type="ECO:0000256" key="2">
    <source>
        <dbReference type="SAM" id="MobiDB-lite"/>
    </source>
</evidence>
<protein>
    <submittedName>
        <fullName evidence="4">YigZ family protein</fullName>
    </submittedName>
</protein>
<evidence type="ECO:0000256" key="1">
    <source>
        <dbReference type="ARBA" id="ARBA00007665"/>
    </source>
</evidence>
<dbReference type="InterPro" id="IPR020568">
    <property type="entry name" value="Ribosomal_Su5_D2-typ_SF"/>
</dbReference>
<comment type="similarity">
    <text evidence="1">Belongs to the IMPACT family.</text>
</comment>
<comment type="caution">
    <text evidence="4">The sequence shown here is derived from an EMBL/GenBank/DDBJ whole genome shotgun (WGS) entry which is preliminary data.</text>
</comment>
<dbReference type="Proteomes" id="UP001251870">
    <property type="component" value="Unassembled WGS sequence"/>
</dbReference>
<dbReference type="EMBL" id="JAVKGR010000002">
    <property type="protein sequence ID" value="MDR8018568.1"/>
    <property type="molecule type" value="Genomic_DNA"/>
</dbReference>
<accession>A0ABU2DPY5</accession>
<dbReference type="InterPro" id="IPR001498">
    <property type="entry name" value="Impact_N"/>
</dbReference>
<name>A0ABU2DPY5_9MICC</name>
<dbReference type="PANTHER" id="PTHR16301:SF20">
    <property type="entry name" value="IMPACT FAMILY MEMBER YIGZ"/>
    <property type="match status" value="1"/>
</dbReference>
<evidence type="ECO:0000313" key="4">
    <source>
        <dbReference type="EMBL" id="MDR8018568.1"/>
    </source>
</evidence>
<dbReference type="InterPro" id="IPR036956">
    <property type="entry name" value="Impact_N_sf"/>
</dbReference>
<feature type="region of interest" description="Disordered" evidence="2">
    <location>
        <begin position="1"/>
        <end position="25"/>
    </location>
</feature>
<feature type="domain" description="Impact N-terminal" evidence="3">
    <location>
        <begin position="36"/>
        <end position="147"/>
    </location>
</feature>
<keyword evidence="5" id="KW-1185">Reference proteome</keyword>
<dbReference type="Pfam" id="PF01205">
    <property type="entry name" value="Impact_N"/>
    <property type="match status" value="1"/>
</dbReference>
<proteinExistence type="inferred from homology"/>
<dbReference type="InterPro" id="IPR023582">
    <property type="entry name" value="Impact"/>
</dbReference>
<dbReference type="RefSeq" id="WP_310547557.1">
    <property type="nucleotide sequence ID" value="NZ_JAVKGR010000002.1"/>
</dbReference>
<evidence type="ECO:0000313" key="5">
    <source>
        <dbReference type="Proteomes" id="UP001251870"/>
    </source>
</evidence>
<sequence length="247" mass="26363">MDTFSQTHGQADGGTEPRGYTAPRSEAEVAVEIERRKSRFLAVLTRAQTADQAQNHLETLRRRHHEARHHCSAWVIGPQRDIRRSQDDGEPSGTAGAPMLEALTHATMPDGAQDLSDVVVVVVRWFGGTLLGAGGLVSAYSDATAAVVAEAAAGGHLVRRRQLRRHTVLAPVAEVGRWENELRGQGIAVDDTDYTCPETLSGQPAARLHLATADTGEDSARLTALLASLSSGTATPQAGDTFWTQAS</sequence>
<reference evidence="4 5" key="1">
    <citation type="submission" date="2023-09" db="EMBL/GenBank/DDBJ databases">
        <title>Description of three actinobacteria isolated from air of manufacturing shop in a pharmaceutical factory.</title>
        <authorList>
            <person name="Zhang D.-F."/>
        </authorList>
    </citation>
    <scope>NUCLEOTIDE SEQUENCE [LARGE SCALE GENOMIC DNA]</scope>
    <source>
        <strain evidence="4 5">LY-0111</strain>
    </source>
</reference>
<evidence type="ECO:0000259" key="3">
    <source>
        <dbReference type="Pfam" id="PF01205"/>
    </source>
</evidence>
<feature type="region of interest" description="Disordered" evidence="2">
    <location>
        <begin position="78"/>
        <end position="97"/>
    </location>
</feature>
<dbReference type="SUPFAM" id="SSF54211">
    <property type="entry name" value="Ribosomal protein S5 domain 2-like"/>
    <property type="match status" value="1"/>
</dbReference>
<dbReference type="PANTHER" id="PTHR16301">
    <property type="entry name" value="IMPACT-RELATED"/>
    <property type="match status" value="1"/>
</dbReference>
<organism evidence="4 5">
    <name type="scientific">Nesterenkonia aerolata</name>
    <dbReference type="NCBI Taxonomy" id="3074079"/>
    <lineage>
        <taxon>Bacteria</taxon>
        <taxon>Bacillati</taxon>
        <taxon>Actinomycetota</taxon>
        <taxon>Actinomycetes</taxon>
        <taxon>Micrococcales</taxon>
        <taxon>Micrococcaceae</taxon>
        <taxon>Nesterenkonia</taxon>
    </lineage>
</organism>
<dbReference type="Gene3D" id="3.30.230.30">
    <property type="entry name" value="Impact, N-terminal domain"/>
    <property type="match status" value="1"/>
</dbReference>